<sequence>MSNSTCKTKQGNPKFDLLERSLRIVDSNTAARFLGTTGFLKFMVDYGNALGIRCLAKGSPSSGQLYFFIEDLLYLKDEYFSNE</sequence>
<organism evidence="1">
    <name type="scientific">Collinsella aerofaciens</name>
    <dbReference type="NCBI Taxonomy" id="74426"/>
    <lineage>
        <taxon>Bacteria</taxon>
        <taxon>Bacillati</taxon>
        <taxon>Actinomycetota</taxon>
        <taxon>Coriobacteriia</taxon>
        <taxon>Coriobacteriales</taxon>
        <taxon>Coriobacteriaceae</taxon>
        <taxon>Collinsella</taxon>
    </lineage>
</organism>
<name>A0A6N3CPQ5_9ACTN</name>
<dbReference type="AlphaFoldDB" id="A0A6N3CPQ5"/>
<proteinExistence type="predicted"/>
<protein>
    <submittedName>
        <fullName evidence="1">Uncharacterized protein</fullName>
    </submittedName>
</protein>
<dbReference type="RefSeq" id="WP_156599944.1">
    <property type="nucleotide sequence ID" value="NZ_CACRTW010000027.1"/>
</dbReference>
<accession>A0A6N3CPQ5</accession>
<dbReference type="EMBL" id="CACRTW010000027">
    <property type="protein sequence ID" value="VYU17564.1"/>
    <property type="molecule type" value="Genomic_DNA"/>
</dbReference>
<reference evidence="1" key="1">
    <citation type="submission" date="2019-11" db="EMBL/GenBank/DDBJ databases">
        <authorList>
            <person name="Feng L."/>
        </authorList>
    </citation>
    <scope>NUCLEOTIDE SEQUENCE</scope>
    <source>
        <strain evidence="1">CaerofaciensLFYP39</strain>
    </source>
</reference>
<evidence type="ECO:0000313" key="1">
    <source>
        <dbReference type="EMBL" id="VYU17564.1"/>
    </source>
</evidence>
<gene>
    <name evidence="1" type="ORF">CALFYP39_01616</name>
</gene>